<keyword evidence="5" id="KW-1185">Reference proteome</keyword>
<dbReference type="AlphaFoldDB" id="A0A5C3MQQ3"/>
<dbReference type="PANTHER" id="PTHR46093">
    <property type="entry name" value="ACYL-COA-BINDING DOMAIN-CONTAINING PROTEIN 5"/>
    <property type="match status" value="1"/>
</dbReference>
<evidence type="ECO:0000256" key="2">
    <source>
        <dbReference type="ARBA" id="ARBA00022737"/>
    </source>
</evidence>
<dbReference type="InterPro" id="IPR006652">
    <property type="entry name" value="Kelch_1"/>
</dbReference>
<feature type="region of interest" description="Disordered" evidence="3">
    <location>
        <begin position="1"/>
        <end position="143"/>
    </location>
</feature>
<dbReference type="STRING" id="5364.A0A5C3MQQ3"/>
<gene>
    <name evidence="4" type="ORF">OE88DRAFT_1666451</name>
</gene>
<dbReference type="PANTHER" id="PTHR46093:SF18">
    <property type="entry name" value="FIBRONECTIN TYPE-III DOMAIN-CONTAINING PROTEIN"/>
    <property type="match status" value="1"/>
</dbReference>
<evidence type="ECO:0000313" key="5">
    <source>
        <dbReference type="Proteomes" id="UP000305948"/>
    </source>
</evidence>
<accession>A0A5C3MQQ3</accession>
<keyword evidence="2" id="KW-0677">Repeat</keyword>
<dbReference type="EMBL" id="ML213525">
    <property type="protein sequence ID" value="TFK47155.1"/>
    <property type="molecule type" value="Genomic_DNA"/>
</dbReference>
<feature type="compositionally biased region" description="Basic and acidic residues" evidence="3">
    <location>
        <begin position="67"/>
        <end position="85"/>
    </location>
</feature>
<feature type="compositionally biased region" description="Pro residues" evidence="3">
    <location>
        <begin position="45"/>
        <end position="54"/>
    </location>
</feature>
<feature type="compositionally biased region" description="Low complexity" evidence="3">
    <location>
        <begin position="86"/>
        <end position="95"/>
    </location>
</feature>
<proteinExistence type="predicted"/>
<evidence type="ECO:0000256" key="3">
    <source>
        <dbReference type="SAM" id="MobiDB-lite"/>
    </source>
</evidence>
<keyword evidence="1" id="KW-0880">Kelch repeat</keyword>
<reference evidence="4 5" key="1">
    <citation type="journal article" date="2019" name="Nat. Ecol. Evol.">
        <title>Megaphylogeny resolves global patterns of mushroom evolution.</title>
        <authorList>
            <person name="Varga T."/>
            <person name="Krizsan K."/>
            <person name="Foldi C."/>
            <person name="Dima B."/>
            <person name="Sanchez-Garcia M."/>
            <person name="Sanchez-Ramirez S."/>
            <person name="Szollosi G.J."/>
            <person name="Szarkandi J.G."/>
            <person name="Papp V."/>
            <person name="Albert L."/>
            <person name="Andreopoulos W."/>
            <person name="Angelini C."/>
            <person name="Antonin V."/>
            <person name="Barry K.W."/>
            <person name="Bougher N.L."/>
            <person name="Buchanan P."/>
            <person name="Buyck B."/>
            <person name="Bense V."/>
            <person name="Catcheside P."/>
            <person name="Chovatia M."/>
            <person name="Cooper J."/>
            <person name="Damon W."/>
            <person name="Desjardin D."/>
            <person name="Finy P."/>
            <person name="Geml J."/>
            <person name="Haridas S."/>
            <person name="Hughes K."/>
            <person name="Justo A."/>
            <person name="Karasinski D."/>
            <person name="Kautmanova I."/>
            <person name="Kiss B."/>
            <person name="Kocsube S."/>
            <person name="Kotiranta H."/>
            <person name="LaButti K.M."/>
            <person name="Lechner B.E."/>
            <person name="Liimatainen K."/>
            <person name="Lipzen A."/>
            <person name="Lukacs Z."/>
            <person name="Mihaltcheva S."/>
            <person name="Morgado L.N."/>
            <person name="Niskanen T."/>
            <person name="Noordeloos M.E."/>
            <person name="Ohm R.A."/>
            <person name="Ortiz-Santana B."/>
            <person name="Ovrebo C."/>
            <person name="Racz N."/>
            <person name="Riley R."/>
            <person name="Savchenko A."/>
            <person name="Shiryaev A."/>
            <person name="Soop K."/>
            <person name="Spirin V."/>
            <person name="Szebenyi C."/>
            <person name="Tomsovsky M."/>
            <person name="Tulloss R.E."/>
            <person name="Uehling J."/>
            <person name="Grigoriev I.V."/>
            <person name="Vagvolgyi C."/>
            <person name="Papp T."/>
            <person name="Martin F.M."/>
            <person name="Miettinen O."/>
            <person name="Hibbett D.S."/>
            <person name="Nagy L.G."/>
        </authorList>
    </citation>
    <scope>NUCLEOTIDE SEQUENCE [LARGE SCALE GENOMIC DNA]</scope>
    <source>
        <strain evidence="4 5">OMC1185</strain>
    </source>
</reference>
<dbReference type="SUPFAM" id="SSF117281">
    <property type="entry name" value="Kelch motif"/>
    <property type="match status" value="1"/>
</dbReference>
<sequence>MAPASDVVRDDELRLRQPIPSPYYMPGPATASSSTLPTRDLTPQPGSPFRPPPQTLRNGTTSSSRSLRKDRERDKEREREREGSSRSEPSSSRKSPAATNGRASSPAARQEGKEASKSNTKSKSSSSAPQQRIRTNPHLVYDPNAEPAPAAVMYWSRAPVYGALPMRGMRAHSVTLVDNIAWLFGGCDDKGCWQDVYCFDTETLQWSHPEMVGDIPPPCRAHTATLVDKRLVIFGGGQGPVYYNSVYVLDTVTRRWTQPIFPPEAEGPAPRRAHTAVLWKGKLWVFGGGNGMQALNDLWTLDVSGSTERMRWESVETSGKKPNPRGYHTANLVGEVMIVVGGSDGRDCFSDIWCLNLISLKWTQIKPDTPYRRLSHSSTQIGSFLFITGGHDGNKYTSDLLLFDLVSFQYEPRKTLGKAPSPRGYHVSIQADCRLFIFGGFNGHDVYDDVHMLDLAGAAYLPQVAAFKVEFP</sequence>
<feature type="compositionally biased region" description="Low complexity" evidence="3">
    <location>
        <begin position="117"/>
        <end position="127"/>
    </location>
</feature>
<protein>
    <submittedName>
        <fullName evidence="4">Galactose oxidase</fullName>
    </submittedName>
</protein>
<dbReference type="Proteomes" id="UP000305948">
    <property type="component" value="Unassembled WGS sequence"/>
</dbReference>
<dbReference type="OrthoDB" id="10251809at2759"/>
<evidence type="ECO:0000313" key="4">
    <source>
        <dbReference type="EMBL" id="TFK47155.1"/>
    </source>
</evidence>
<dbReference type="Gene3D" id="2.120.10.80">
    <property type="entry name" value="Kelch-type beta propeller"/>
    <property type="match status" value="2"/>
</dbReference>
<evidence type="ECO:0000256" key="1">
    <source>
        <dbReference type="ARBA" id="ARBA00022441"/>
    </source>
</evidence>
<dbReference type="Pfam" id="PF24681">
    <property type="entry name" value="Kelch_KLHDC2_KLHL20_DRC7"/>
    <property type="match status" value="1"/>
</dbReference>
<organism evidence="4 5">
    <name type="scientific">Heliocybe sulcata</name>
    <dbReference type="NCBI Taxonomy" id="5364"/>
    <lineage>
        <taxon>Eukaryota</taxon>
        <taxon>Fungi</taxon>
        <taxon>Dikarya</taxon>
        <taxon>Basidiomycota</taxon>
        <taxon>Agaricomycotina</taxon>
        <taxon>Agaricomycetes</taxon>
        <taxon>Gloeophyllales</taxon>
        <taxon>Gloeophyllaceae</taxon>
        <taxon>Heliocybe</taxon>
    </lineage>
</organism>
<dbReference type="InterPro" id="IPR015915">
    <property type="entry name" value="Kelch-typ_b-propeller"/>
</dbReference>
<name>A0A5C3MQQ3_9AGAM</name>
<dbReference type="SMART" id="SM00612">
    <property type="entry name" value="Kelch"/>
    <property type="match status" value="2"/>
</dbReference>